<accession>F0SND3</accession>
<dbReference type="OrthoDB" id="290576at2"/>
<dbReference type="SUPFAM" id="SSF48452">
    <property type="entry name" value="TPR-like"/>
    <property type="match status" value="1"/>
</dbReference>
<dbReference type="EMBL" id="CP002546">
    <property type="protein sequence ID" value="ADY62176.1"/>
    <property type="molecule type" value="Genomic_DNA"/>
</dbReference>
<evidence type="ECO:0000313" key="2">
    <source>
        <dbReference type="EMBL" id="ADY62176.1"/>
    </source>
</evidence>
<keyword evidence="3" id="KW-1185">Reference proteome</keyword>
<feature type="transmembrane region" description="Helical" evidence="1">
    <location>
        <begin position="113"/>
        <end position="134"/>
    </location>
</feature>
<organism evidence="2 3">
    <name type="scientific">Rubinisphaera brasiliensis (strain ATCC 49424 / DSM 5305 / JCM 21570 / IAM 15109 / NBRC 103401 / IFAM 1448)</name>
    <name type="common">Planctomyces brasiliensis</name>
    <dbReference type="NCBI Taxonomy" id="756272"/>
    <lineage>
        <taxon>Bacteria</taxon>
        <taxon>Pseudomonadati</taxon>
        <taxon>Planctomycetota</taxon>
        <taxon>Planctomycetia</taxon>
        <taxon>Planctomycetales</taxon>
        <taxon>Planctomycetaceae</taxon>
        <taxon>Rubinisphaera</taxon>
    </lineage>
</organism>
<reference evidence="3" key="1">
    <citation type="submission" date="2011-02" db="EMBL/GenBank/DDBJ databases">
        <title>The complete genome of Planctomyces brasiliensis DSM 5305.</title>
        <authorList>
            <person name="Lucas S."/>
            <person name="Copeland A."/>
            <person name="Lapidus A."/>
            <person name="Bruce D."/>
            <person name="Goodwin L."/>
            <person name="Pitluck S."/>
            <person name="Kyrpides N."/>
            <person name="Mavromatis K."/>
            <person name="Pagani I."/>
            <person name="Ivanova N."/>
            <person name="Ovchinnikova G."/>
            <person name="Lu M."/>
            <person name="Detter J.C."/>
            <person name="Han C."/>
            <person name="Land M."/>
            <person name="Hauser L."/>
            <person name="Markowitz V."/>
            <person name="Cheng J.-F."/>
            <person name="Hugenholtz P."/>
            <person name="Woyke T."/>
            <person name="Wu D."/>
            <person name="Tindall B."/>
            <person name="Pomrenke H.G."/>
            <person name="Brambilla E."/>
            <person name="Klenk H.-P."/>
            <person name="Eisen J.A."/>
        </authorList>
    </citation>
    <scope>NUCLEOTIDE SEQUENCE [LARGE SCALE GENOMIC DNA]</scope>
    <source>
        <strain evidence="3">ATCC 49424 / DSM 5305 / JCM 21570 / NBRC 103401 / IFAM 1448</strain>
    </source>
</reference>
<dbReference type="AlphaFoldDB" id="F0SND3"/>
<dbReference type="InterPro" id="IPR011990">
    <property type="entry name" value="TPR-like_helical_dom_sf"/>
</dbReference>
<proteinExistence type="predicted"/>
<sequence>MYEFLVTATDQNGKTTTRVVAAENSQAVIALLEAEGCTEIILHTDDAGAVSTDVKQDDLEGVSAEDMVAFREKSAFGMFLYLLNKGYYKTRVVSFLSTIYVAYRLHHNSPHGFWFYAAVMTLVLPIVVAFYLAFLSVSRKYEMLIENWAWGRWDDVLKLEPKLRGKIPDLELDARTAVALANTGRYDEGLETITPYENDSSTPRWMYLARLSEFYYCAGEIDNALAASQQAYEEAPDNPTVEFDYALLLLKLQTRLAEASRLMESVESKRLSDMLKMFLPFARGLSALNDGNYSNAREHLLEAREQLQPFAAQPLIRQILDFNSAYLAIASANCGEPIEAVKHYQRAKKRLEAFGDDLLLERLETAMEKYTAVGAFQS</sequence>
<dbReference type="RefSeq" id="WP_013630880.1">
    <property type="nucleotide sequence ID" value="NC_015174.1"/>
</dbReference>
<dbReference type="Proteomes" id="UP000006860">
    <property type="component" value="Chromosome"/>
</dbReference>
<evidence type="ECO:0000256" key="1">
    <source>
        <dbReference type="SAM" id="Phobius"/>
    </source>
</evidence>
<keyword evidence="1" id="KW-0812">Transmembrane</keyword>
<protein>
    <recommendedName>
        <fullName evidence="4">Tetratricopeptide TPR_1 repeat-containing protein</fullName>
    </recommendedName>
</protein>
<gene>
    <name evidence="2" type="ordered locus">Plabr_4605</name>
</gene>
<evidence type="ECO:0008006" key="4">
    <source>
        <dbReference type="Google" id="ProtNLM"/>
    </source>
</evidence>
<dbReference type="STRING" id="756272.Plabr_4605"/>
<dbReference type="HOGENOM" id="CLU_731346_0_0_0"/>
<dbReference type="eggNOG" id="COG0457">
    <property type="taxonomic scope" value="Bacteria"/>
</dbReference>
<evidence type="ECO:0000313" key="3">
    <source>
        <dbReference type="Proteomes" id="UP000006860"/>
    </source>
</evidence>
<name>F0SND3_RUBBR</name>
<dbReference type="Gene3D" id="1.25.40.10">
    <property type="entry name" value="Tetratricopeptide repeat domain"/>
    <property type="match status" value="1"/>
</dbReference>
<keyword evidence="1" id="KW-1133">Transmembrane helix</keyword>
<dbReference type="KEGG" id="pbs:Plabr_4605"/>
<keyword evidence="1" id="KW-0472">Membrane</keyword>